<organism evidence="1 2">
    <name type="scientific">Ensete ventricosum</name>
    <name type="common">Abyssinian banana</name>
    <name type="synonym">Musa ensete</name>
    <dbReference type="NCBI Taxonomy" id="4639"/>
    <lineage>
        <taxon>Eukaryota</taxon>
        <taxon>Viridiplantae</taxon>
        <taxon>Streptophyta</taxon>
        <taxon>Embryophyta</taxon>
        <taxon>Tracheophyta</taxon>
        <taxon>Spermatophyta</taxon>
        <taxon>Magnoliopsida</taxon>
        <taxon>Liliopsida</taxon>
        <taxon>Zingiberales</taxon>
        <taxon>Musaceae</taxon>
        <taxon>Ensete</taxon>
    </lineage>
</organism>
<dbReference type="EMBL" id="AMZH03011778">
    <property type="protein sequence ID" value="RRT52240.1"/>
    <property type="molecule type" value="Genomic_DNA"/>
</dbReference>
<sequence length="97" mass="10075">MGNKSPLCRWSLVRRHFYHSRHHLYIATWLAGDLVTSIMPPTSLAMGAAPLDGLVAGVALVGCLVMGAAPIDGLAVGTTPVGDLVMGATLAGGCRYQ</sequence>
<evidence type="ECO:0000313" key="1">
    <source>
        <dbReference type="EMBL" id="RRT52240.1"/>
    </source>
</evidence>
<gene>
    <name evidence="1" type="ORF">B296_00050579</name>
</gene>
<dbReference type="AlphaFoldDB" id="A0A426YKP9"/>
<protein>
    <submittedName>
        <fullName evidence="1">Uncharacterized protein</fullName>
    </submittedName>
</protein>
<comment type="caution">
    <text evidence="1">The sequence shown here is derived from an EMBL/GenBank/DDBJ whole genome shotgun (WGS) entry which is preliminary data.</text>
</comment>
<accession>A0A426YKP9</accession>
<reference evidence="1 2" key="1">
    <citation type="journal article" date="2014" name="Agronomy (Basel)">
        <title>A Draft Genome Sequence for Ensete ventricosum, the Drought-Tolerant Tree Against Hunger.</title>
        <authorList>
            <person name="Harrison J."/>
            <person name="Moore K.A."/>
            <person name="Paszkiewicz K."/>
            <person name="Jones T."/>
            <person name="Grant M."/>
            <person name="Ambacheew D."/>
            <person name="Muzemil S."/>
            <person name="Studholme D.J."/>
        </authorList>
    </citation>
    <scope>NUCLEOTIDE SEQUENCE [LARGE SCALE GENOMIC DNA]</scope>
</reference>
<dbReference type="Proteomes" id="UP000287651">
    <property type="component" value="Unassembled WGS sequence"/>
</dbReference>
<proteinExistence type="predicted"/>
<name>A0A426YKP9_ENSVE</name>
<evidence type="ECO:0000313" key="2">
    <source>
        <dbReference type="Proteomes" id="UP000287651"/>
    </source>
</evidence>